<feature type="domain" description="TonB-dependent receptor plug" evidence="7">
    <location>
        <begin position="69"/>
        <end position="179"/>
    </location>
</feature>
<keyword evidence="5" id="KW-0732">Signal</keyword>
<dbReference type="InterPro" id="IPR000531">
    <property type="entry name" value="Beta-barrel_TonB"/>
</dbReference>
<reference evidence="8 9" key="1">
    <citation type="submission" date="2023-01" db="EMBL/GenBank/DDBJ databases">
        <title>Novel species of the genus Asticcacaulis isolated from rivers.</title>
        <authorList>
            <person name="Lu H."/>
        </authorList>
    </citation>
    <scope>NUCLEOTIDE SEQUENCE [LARGE SCALE GENOMIC DNA]</scope>
    <source>
        <strain evidence="8 9">LKC15W</strain>
    </source>
</reference>
<dbReference type="SUPFAM" id="SSF56935">
    <property type="entry name" value="Porins"/>
    <property type="match status" value="1"/>
</dbReference>
<proteinExistence type="inferred from homology"/>
<accession>A0ABT5HHG2</accession>
<evidence type="ECO:0000259" key="6">
    <source>
        <dbReference type="Pfam" id="PF00593"/>
    </source>
</evidence>
<dbReference type="NCBIfam" id="TIGR01782">
    <property type="entry name" value="TonB-Xanth-Caul"/>
    <property type="match status" value="1"/>
</dbReference>
<evidence type="ECO:0000256" key="2">
    <source>
        <dbReference type="ARBA" id="ARBA00023136"/>
    </source>
</evidence>
<keyword evidence="4" id="KW-0798">TonB box</keyword>
<evidence type="ECO:0000256" key="5">
    <source>
        <dbReference type="SAM" id="SignalP"/>
    </source>
</evidence>
<evidence type="ECO:0000256" key="1">
    <source>
        <dbReference type="ARBA" id="ARBA00004442"/>
    </source>
</evidence>
<keyword evidence="2 4" id="KW-0472">Membrane</keyword>
<dbReference type="PANTHER" id="PTHR40980">
    <property type="entry name" value="PLUG DOMAIN-CONTAINING PROTEIN"/>
    <property type="match status" value="1"/>
</dbReference>
<keyword evidence="9" id="KW-1185">Reference proteome</keyword>
<protein>
    <submittedName>
        <fullName evidence="8">TonB-dependent receptor</fullName>
    </submittedName>
</protein>
<evidence type="ECO:0000313" key="9">
    <source>
        <dbReference type="Proteomes" id="UP001218579"/>
    </source>
</evidence>
<organism evidence="8 9">
    <name type="scientific">Asticcacaulis machinosus</name>
    <dbReference type="NCBI Taxonomy" id="2984211"/>
    <lineage>
        <taxon>Bacteria</taxon>
        <taxon>Pseudomonadati</taxon>
        <taxon>Pseudomonadota</taxon>
        <taxon>Alphaproteobacteria</taxon>
        <taxon>Caulobacterales</taxon>
        <taxon>Caulobacteraceae</taxon>
        <taxon>Asticcacaulis</taxon>
    </lineage>
</organism>
<dbReference type="EMBL" id="JAQQKV010000001">
    <property type="protein sequence ID" value="MDC7675595.1"/>
    <property type="molecule type" value="Genomic_DNA"/>
</dbReference>
<feature type="chain" id="PRO_5046115028" evidence="5">
    <location>
        <begin position="36"/>
        <end position="1068"/>
    </location>
</feature>
<dbReference type="Pfam" id="PF07715">
    <property type="entry name" value="Plug"/>
    <property type="match status" value="1"/>
</dbReference>
<dbReference type="Gene3D" id="2.170.130.10">
    <property type="entry name" value="TonB-dependent receptor, plug domain"/>
    <property type="match status" value="1"/>
</dbReference>
<feature type="signal peptide" evidence="5">
    <location>
        <begin position="1"/>
        <end position="35"/>
    </location>
</feature>
<comment type="caution">
    <text evidence="8">The sequence shown here is derived from an EMBL/GenBank/DDBJ whole genome shotgun (WGS) entry which is preliminary data.</text>
</comment>
<evidence type="ECO:0000256" key="3">
    <source>
        <dbReference type="ARBA" id="ARBA00023237"/>
    </source>
</evidence>
<evidence type="ECO:0000313" key="8">
    <source>
        <dbReference type="EMBL" id="MDC7675595.1"/>
    </source>
</evidence>
<dbReference type="InterPro" id="IPR010104">
    <property type="entry name" value="TonB_rcpt_bac"/>
</dbReference>
<feature type="domain" description="TonB-dependent receptor-like beta-barrel" evidence="6">
    <location>
        <begin position="467"/>
        <end position="1031"/>
    </location>
</feature>
<evidence type="ECO:0000259" key="7">
    <source>
        <dbReference type="Pfam" id="PF07715"/>
    </source>
</evidence>
<keyword evidence="3" id="KW-0998">Cell outer membrane</keyword>
<keyword evidence="8" id="KW-0675">Receptor</keyword>
<name>A0ABT5HHG2_9CAUL</name>
<gene>
    <name evidence="8" type="ORF">PQU98_05615</name>
</gene>
<sequence>MVRKKSRASLMRDGVSVAALAMVALTSPAFSQAQAVTGDVEATAPADDGVTVVVTARRKALQSATERKKNSDTLIDSVVADDAGKLPDNSITEVLQRVSGVTMVRFAALNNPDAFSVEGSGIQVRGLSGVTATLNGREVFSANGGGGLSWGDVTPELMAAVDVYKASRADMIEGGTGGTVDLRTKMPFDYKNPSVEGAIGASYGDKIKKTTGSASILFTDRWDTSAGEIGLLVDLAFSEFSSEANFLRAEPYYKRDVDGQARYLPGGFTYGDNQFNRERTGFYEAFQWKPNDQWTFFQTAFVSEYKNDDTAAGVFVTGKTLVPDMSGNVTFDANGGLISADRMYLGSNGYEGWRSASGTDGSGNPFLLDCNTPFNGQAQGVNWSSWPPTTCSPDSIGVGSSRNFATSETVTRDFSQGFTWNPTDQLRVQGALQFVDSSAKSTNFGLGLNSTVFAYSVDLRGDLPQFVIESSDRLENKANYGWDNIAYRTTNNHGTMGAVNLDVDYAFDEGFFTTLEAGVRYADRVERDNFDGTYWAALGRGWNGSSQRTLNNGAAEDTELYDFGDFFRGEANLPALFWLPSAQLMQSNDAIYAQSTYGYDQECLATTDGSPQFKPDGTCTIDNPDREPLANVYHDPYGASRTQVTTTAFYVQGKFRSDSGLFGIPYTGNIGVRVVKNEVESSGFFSFGDNQFYLSQAEANADLADDGLANNYYETLNTGENRTGENDYIKVLPSFNINFKPTDQFYLRFAANQTMSPPGYGDIRSVGSAGVSLTKNTNDREAAGPVPAVDFPDIFNNMTANTGNPTLKPTMSKNVDFSAEWYPSNSLNVHFALFYKKLDDLIVYGDTTKPFSATFTRLDGTVTTVNTTQTTSEVYNAKETAKIKGLEIGGRKFFDELPAPWNGLGIEANYTYIDSSNPSAKALDINGQLMDDVPIVGMSKDNYNVQLMYEKDALSVRLAYSWRSEYLQSTNSNGTNGDYTYYQTPAAGGAPIGTFTDISLPVYADAYGQFDLGVNYKISEKIRFWVQANNLTNETTRTLMGGYPGGQVYTRSWFVTDRRINLGFNLAF</sequence>
<comment type="similarity">
    <text evidence="4">Belongs to the TonB-dependent receptor family.</text>
</comment>
<dbReference type="Pfam" id="PF00593">
    <property type="entry name" value="TonB_dep_Rec_b-barrel"/>
    <property type="match status" value="1"/>
</dbReference>
<dbReference type="InterPro" id="IPR036942">
    <property type="entry name" value="Beta-barrel_TonB_sf"/>
</dbReference>
<comment type="subcellular location">
    <subcellularLocation>
        <location evidence="1 4">Cell outer membrane</location>
    </subcellularLocation>
</comment>
<dbReference type="InterPro" id="IPR012910">
    <property type="entry name" value="Plug_dom"/>
</dbReference>
<dbReference type="Gene3D" id="2.40.170.20">
    <property type="entry name" value="TonB-dependent receptor, beta-barrel domain"/>
    <property type="match status" value="1"/>
</dbReference>
<dbReference type="Proteomes" id="UP001218579">
    <property type="component" value="Unassembled WGS sequence"/>
</dbReference>
<dbReference type="PANTHER" id="PTHR40980:SF3">
    <property type="entry name" value="TONB-DEPENDENT RECEPTOR-LIKE BETA-BARREL DOMAIN-CONTAINING PROTEIN"/>
    <property type="match status" value="1"/>
</dbReference>
<evidence type="ECO:0000256" key="4">
    <source>
        <dbReference type="RuleBase" id="RU003357"/>
    </source>
</evidence>
<dbReference type="RefSeq" id="WP_272743916.1">
    <property type="nucleotide sequence ID" value="NZ_JAQQKV010000001.1"/>
</dbReference>
<dbReference type="InterPro" id="IPR037066">
    <property type="entry name" value="Plug_dom_sf"/>
</dbReference>